<accession>A0ABQ5I6S5</accession>
<feature type="non-terminal residue" evidence="2">
    <location>
        <position position="1"/>
    </location>
</feature>
<dbReference type="PANTHER" id="PTHR42648">
    <property type="entry name" value="TRANSPOSASE, PUTATIVE-RELATED"/>
    <property type="match status" value="1"/>
</dbReference>
<sequence length="139" mass="15731">KIVDGNLVLLRAPRKNDVYSLNLKSIIPSGGVTCLVAKASEDEAILWHRRLGHVNFKNINKLVMSNLVRGLPPKTFKHDHSCLACRKGKQHKASCKELEERKIREPLELLHMDLFGPVSVASLNRKKYCLVVTDDCSRF</sequence>
<organism evidence="2 3">
    <name type="scientific">Tanacetum coccineum</name>
    <dbReference type="NCBI Taxonomy" id="301880"/>
    <lineage>
        <taxon>Eukaryota</taxon>
        <taxon>Viridiplantae</taxon>
        <taxon>Streptophyta</taxon>
        <taxon>Embryophyta</taxon>
        <taxon>Tracheophyta</taxon>
        <taxon>Spermatophyta</taxon>
        <taxon>Magnoliopsida</taxon>
        <taxon>eudicotyledons</taxon>
        <taxon>Gunneridae</taxon>
        <taxon>Pentapetalae</taxon>
        <taxon>asterids</taxon>
        <taxon>campanulids</taxon>
        <taxon>Asterales</taxon>
        <taxon>Asteraceae</taxon>
        <taxon>Asteroideae</taxon>
        <taxon>Anthemideae</taxon>
        <taxon>Anthemidinae</taxon>
        <taxon>Tanacetum</taxon>
    </lineage>
</organism>
<name>A0ABQ5I6S5_9ASTR</name>
<dbReference type="InterPro" id="IPR036397">
    <property type="entry name" value="RNaseH_sf"/>
</dbReference>
<dbReference type="EMBL" id="BQNB010020388">
    <property type="protein sequence ID" value="GJT95441.1"/>
    <property type="molecule type" value="Genomic_DNA"/>
</dbReference>
<comment type="caution">
    <text evidence="2">The sequence shown here is derived from an EMBL/GenBank/DDBJ whole genome shotgun (WGS) entry which is preliminary data.</text>
</comment>
<dbReference type="PANTHER" id="PTHR42648:SF32">
    <property type="entry name" value="RIBONUCLEASE H-LIKE DOMAIN, GAG-PRE-INTEGRASE DOMAIN PROTEIN-RELATED"/>
    <property type="match status" value="1"/>
</dbReference>
<dbReference type="Pfam" id="PF13976">
    <property type="entry name" value="gag_pre-integrs"/>
    <property type="match status" value="1"/>
</dbReference>
<evidence type="ECO:0000259" key="1">
    <source>
        <dbReference type="Pfam" id="PF13976"/>
    </source>
</evidence>
<reference evidence="2" key="1">
    <citation type="journal article" date="2022" name="Int. J. Mol. Sci.">
        <title>Draft Genome of Tanacetum Coccineum: Genomic Comparison of Closely Related Tanacetum-Family Plants.</title>
        <authorList>
            <person name="Yamashiro T."/>
            <person name="Shiraishi A."/>
            <person name="Nakayama K."/>
            <person name="Satake H."/>
        </authorList>
    </citation>
    <scope>NUCLEOTIDE SEQUENCE</scope>
</reference>
<feature type="domain" description="GAG-pre-integrase" evidence="1">
    <location>
        <begin position="18"/>
        <end position="90"/>
    </location>
</feature>
<dbReference type="Gene3D" id="3.30.420.10">
    <property type="entry name" value="Ribonuclease H-like superfamily/Ribonuclease H"/>
    <property type="match status" value="1"/>
</dbReference>
<dbReference type="InterPro" id="IPR039537">
    <property type="entry name" value="Retrotran_Ty1/copia-like"/>
</dbReference>
<evidence type="ECO:0000313" key="2">
    <source>
        <dbReference type="EMBL" id="GJT95441.1"/>
    </source>
</evidence>
<dbReference type="InterPro" id="IPR025724">
    <property type="entry name" value="GAG-pre-integrase_dom"/>
</dbReference>
<evidence type="ECO:0000313" key="3">
    <source>
        <dbReference type="Proteomes" id="UP001151760"/>
    </source>
</evidence>
<proteinExistence type="predicted"/>
<keyword evidence="3" id="KW-1185">Reference proteome</keyword>
<dbReference type="Proteomes" id="UP001151760">
    <property type="component" value="Unassembled WGS sequence"/>
</dbReference>
<gene>
    <name evidence="2" type="ORF">Tco_1090959</name>
</gene>
<reference evidence="2" key="2">
    <citation type="submission" date="2022-01" db="EMBL/GenBank/DDBJ databases">
        <authorList>
            <person name="Yamashiro T."/>
            <person name="Shiraishi A."/>
            <person name="Satake H."/>
            <person name="Nakayama K."/>
        </authorList>
    </citation>
    <scope>NUCLEOTIDE SEQUENCE</scope>
</reference>
<protein>
    <submittedName>
        <fullName evidence="2">Ribonuclease H-like domain-containing protein</fullName>
    </submittedName>
</protein>